<proteinExistence type="predicted"/>
<keyword evidence="6" id="KW-1185">Reference proteome</keyword>
<keyword evidence="3" id="KW-1133">Transmembrane helix</keyword>
<accession>A0ABY2WJG1</accession>
<dbReference type="SMART" id="SM00862">
    <property type="entry name" value="Trans_reg_C"/>
    <property type="match status" value="1"/>
</dbReference>
<dbReference type="RefSeq" id="WP_138836674.1">
    <property type="nucleotide sequence ID" value="NZ_VCNI01000002.1"/>
</dbReference>
<evidence type="ECO:0000313" key="6">
    <source>
        <dbReference type="Proteomes" id="UP000751614"/>
    </source>
</evidence>
<comment type="caution">
    <text evidence="5">The sequence shown here is derived from an EMBL/GenBank/DDBJ whole genome shotgun (WGS) entry which is preliminary data.</text>
</comment>
<reference evidence="5 6" key="1">
    <citation type="submission" date="2019-05" db="EMBL/GenBank/DDBJ databases">
        <title>Flagellimonas sp. AsT0115, sp. nov., isolated from a marine red algae, Asparagopsis taxiformis.</title>
        <authorList>
            <person name="Kim J."/>
            <person name="Jeong S.E."/>
            <person name="Jeon C.O."/>
        </authorList>
    </citation>
    <scope>NUCLEOTIDE SEQUENCE [LARGE SCALE GENOMIC DNA]</scope>
    <source>
        <strain evidence="5 6">AsT0115</strain>
    </source>
</reference>
<dbReference type="Pfam" id="PF00486">
    <property type="entry name" value="Trans_reg_C"/>
    <property type="match status" value="1"/>
</dbReference>
<keyword evidence="3" id="KW-0472">Membrane</keyword>
<dbReference type="PROSITE" id="PS51755">
    <property type="entry name" value="OMPR_PHOB"/>
    <property type="match status" value="1"/>
</dbReference>
<feature type="domain" description="OmpR/PhoB-type" evidence="4">
    <location>
        <begin position="187"/>
        <end position="287"/>
    </location>
</feature>
<evidence type="ECO:0000256" key="3">
    <source>
        <dbReference type="SAM" id="Phobius"/>
    </source>
</evidence>
<keyword evidence="1 2" id="KW-0238">DNA-binding</keyword>
<evidence type="ECO:0000256" key="1">
    <source>
        <dbReference type="ARBA" id="ARBA00023125"/>
    </source>
</evidence>
<dbReference type="InterPro" id="IPR036388">
    <property type="entry name" value="WH-like_DNA-bd_sf"/>
</dbReference>
<dbReference type="InterPro" id="IPR016032">
    <property type="entry name" value="Sig_transdc_resp-reg_C-effctor"/>
</dbReference>
<dbReference type="Gene3D" id="1.10.10.10">
    <property type="entry name" value="Winged helix-like DNA-binding domain superfamily/Winged helix DNA-binding domain"/>
    <property type="match status" value="1"/>
</dbReference>
<evidence type="ECO:0000256" key="2">
    <source>
        <dbReference type="PROSITE-ProRule" id="PRU01091"/>
    </source>
</evidence>
<dbReference type="CDD" id="cd00383">
    <property type="entry name" value="trans_reg_C"/>
    <property type="match status" value="1"/>
</dbReference>
<feature type="transmembrane region" description="Helical" evidence="3">
    <location>
        <begin position="159"/>
        <end position="178"/>
    </location>
</feature>
<protein>
    <submittedName>
        <fullName evidence="5">Winged helix-turn-helix transcriptional regulator</fullName>
    </submittedName>
</protein>
<sequence length="289" mass="32578">MKVVLYIYSALFVFALSFSVIKKAPKGQDETFSNRVKIALRNTGNTLLLQSRDSSSLVLPVVQNGPQSFQLTFEMELPIVPDSLVASVARNFKAMNLPSDYLVEVVDCQQHEVNYSYAISDNEERNIVPCLGRNLPKNCYSINVIFPKPTDAKESKLSAPWYTLAVFGTLGIGLFFLVKRKDANGSQDVLSYIPIGNYAFYKDQNKLVKDGVDIKLTAKETDLLKIFAENINQVVSRDQLLKDVWENKGVFVGRSLDTFISKLRKKFKDEVHINLINVHGVGYKLEILK</sequence>
<dbReference type="SUPFAM" id="SSF46894">
    <property type="entry name" value="C-terminal effector domain of the bipartite response regulators"/>
    <property type="match status" value="1"/>
</dbReference>
<gene>
    <name evidence="5" type="ORF">FGG15_12385</name>
</gene>
<dbReference type="InterPro" id="IPR001867">
    <property type="entry name" value="OmpR/PhoB-type_DNA-bd"/>
</dbReference>
<organism evidence="5 6">
    <name type="scientific">Flagellimonas algicola</name>
    <dbReference type="NCBI Taxonomy" id="2583815"/>
    <lineage>
        <taxon>Bacteria</taxon>
        <taxon>Pseudomonadati</taxon>
        <taxon>Bacteroidota</taxon>
        <taxon>Flavobacteriia</taxon>
        <taxon>Flavobacteriales</taxon>
        <taxon>Flavobacteriaceae</taxon>
        <taxon>Flagellimonas</taxon>
    </lineage>
</organism>
<dbReference type="EMBL" id="VCNI01000002">
    <property type="protein sequence ID" value="TMU54984.1"/>
    <property type="molecule type" value="Genomic_DNA"/>
</dbReference>
<evidence type="ECO:0000259" key="4">
    <source>
        <dbReference type="PROSITE" id="PS51755"/>
    </source>
</evidence>
<evidence type="ECO:0000313" key="5">
    <source>
        <dbReference type="EMBL" id="TMU54984.1"/>
    </source>
</evidence>
<dbReference type="Proteomes" id="UP000751614">
    <property type="component" value="Unassembled WGS sequence"/>
</dbReference>
<keyword evidence="3" id="KW-0812">Transmembrane</keyword>
<name>A0ABY2WJG1_9FLAO</name>
<feature type="DNA-binding region" description="OmpR/PhoB-type" evidence="2">
    <location>
        <begin position="187"/>
        <end position="287"/>
    </location>
</feature>